<dbReference type="PANTHER" id="PTHR34980">
    <property type="entry name" value="INNER MEMBRANE PROTEIN-RELATED-RELATED"/>
    <property type="match status" value="1"/>
</dbReference>
<evidence type="ECO:0000313" key="3">
    <source>
        <dbReference type="EMBL" id="EBA08208.1"/>
    </source>
</evidence>
<evidence type="ECO:0008006" key="5">
    <source>
        <dbReference type="Google" id="ProtNLM"/>
    </source>
</evidence>
<dbReference type="RefSeq" id="WP_005859102.1">
    <property type="nucleotide sequence ID" value="NZ_AAYA01000006.1"/>
</dbReference>
<dbReference type="PANTHER" id="PTHR34980:SF2">
    <property type="entry name" value="INNER MEMBRANE PROTEIN YHAH-RELATED"/>
    <property type="match status" value="1"/>
</dbReference>
<evidence type="ECO:0000313" key="4">
    <source>
        <dbReference type="Proteomes" id="UP000005713"/>
    </source>
</evidence>
<dbReference type="GO" id="GO:0005886">
    <property type="term" value="C:plasma membrane"/>
    <property type="evidence" value="ECO:0007669"/>
    <property type="project" value="TreeGrafter"/>
</dbReference>
<dbReference type="eggNOG" id="COG3152">
    <property type="taxonomic scope" value="Bacteria"/>
</dbReference>
<dbReference type="OrthoDB" id="9812349at2"/>
<keyword evidence="2" id="KW-0812">Transmembrane</keyword>
<organism evidence="3 4">
    <name type="scientific">Sagittula stellata (strain ATCC 700073 / DSM 11524 / E-37)</name>
    <dbReference type="NCBI Taxonomy" id="388399"/>
    <lineage>
        <taxon>Bacteria</taxon>
        <taxon>Pseudomonadati</taxon>
        <taxon>Pseudomonadota</taxon>
        <taxon>Alphaproteobacteria</taxon>
        <taxon>Rhodobacterales</taxon>
        <taxon>Roseobacteraceae</taxon>
        <taxon>Sagittula</taxon>
    </lineage>
</organism>
<name>A3K3U4_SAGS3</name>
<feature type="region of interest" description="Disordered" evidence="1">
    <location>
        <begin position="128"/>
        <end position="165"/>
    </location>
</feature>
<dbReference type="Pfam" id="PF05656">
    <property type="entry name" value="DUF805"/>
    <property type="match status" value="1"/>
</dbReference>
<evidence type="ECO:0000256" key="2">
    <source>
        <dbReference type="SAM" id="Phobius"/>
    </source>
</evidence>
<protein>
    <recommendedName>
        <fullName evidence="5">DUF805 domain-containing protein</fullName>
    </recommendedName>
</protein>
<reference evidence="3 4" key="1">
    <citation type="submission" date="2006-06" db="EMBL/GenBank/DDBJ databases">
        <authorList>
            <person name="Moran M.A."/>
            <person name="Ferriera S."/>
            <person name="Johnson J."/>
            <person name="Kravitz S."/>
            <person name="Beeson K."/>
            <person name="Sutton G."/>
            <person name="Rogers Y.-H."/>
            <person name="Friedman R."/>
            <person name="Frazier M."/>
            <person name="Venter J.C."/>
        </authorList>
    </citation>
    <scope>NUCLEOTIDE SEQUENCE [LARGE SCALE GENOMIC DNA]</scope>
    <source>
        <strain evidence="3 4">E-37</strain>
    </source>
</reference>
<comment type="caution">
    <text evidence="3">The sequence shown here is derived from an EMBL/GenBank/DDBJ whole genome shotgun (WGS) entry which is preliminary data.</text>
</comment>
<accession>A3K3U4</accession>
<keyword evidence="4" id="KW-1185">Reference proteome</keyword>
<dbReference type="EMBL" id="AAYA01000006">
    <property type="protein sequence ID" value="EBA08208.1"/>
    <property type="molecule type" value="Genomic_DNA"/>
</dbReference>
<dbReference type="AlphaFoldDB" id="A3K3U4"/>
<feature type="transmembrane region" description="Helical" evidence="2">
    <location>
        <begin position="97"/>
        <end position="118"/>
    </location>
</feature>
<feature type="transmembrane region" description="Helical" evidence="2">
    <location>
        <begin position="27"/>
        <end position="47"/>
    </location>
</feature>
<sequence length="206" mass="22533">MTGPFKAIGRFFTRALDFGGRATRAEFWWVQLAYVAQAAGLVAVIATDTVPLALLFDPATGAPGMVMQIYGLVMTALLVPGLTLCMRRLHDTGRSGWWYFILIVPLIGPFWFIFLMLLPSDDMNRYGSNPHDGPDRPLREAASGGANPMPAGKARGAKGPKKSTAWDSAHVILQVDAAPSPAMQQARKAEISDYYRRNILKEIPAE</sequence>
<dbReference type="InterPro" id="IPR008523">
    <property type="entry name" value="DUF805"/>
</dbReference>
<gene>
    <name evidence="3" type="ORF">SSE37_11709</name>
</gene>
<feature type="transmembrane region" description="Helical" evidence="2">
    <location>
        <begin position="67"/>
        <end position="85"/>
    </location>
</feature>
<keyword evidence="2" id="KW-0472">Membrane</keyword>
<dbReference type="Proteomes" id="UP000005713">
    <property type="component" value="Unassembled WGS sequence"/>
</dbReference>
<evidence type="ECO:0000256" key="1">
    <source>
        <dbReference type="SAM" id="MobiDB-lite"/>
    </source>
</evidence>
<proteinExistence type="predicted"/>
<keyword evidence="2" id="KW-1133">Transmembrane helix</keyword>